<evidence type="ECO:0000313" key="7">
    <source>
        <dbReference type="Proteomes" id="UP000193136"/>
    </source>
</evidence>
<dbReference type="OrthoDB" id="4174719at2"/>
<dbReference type="Proteomes" id="UP000193136">
    <property type="component" value="Unassembled WGS sequence"/>
</dbReference>
<dbReference type="InterPro" id="IPR002569">
    <property type="entry name" value="Met_Sox_Rdtase_MsrA_dom"/>
</dbReference>
<evidence type="ECO:0000259" key="5">
    <source>
        <dbReference type="Pfam" id="PF01625"/>
    </source>
</evidence>
<dbReference type="EC" id="1.8.4.11" evidence="1"/>
<sequence>MPGVIGTTVGYAGGTTPHPEYRAMGDHTETLLVEYDPARIGYDALLEVFWGLHDPMSQPHLRQYRNVVFYLDAEQQRQIEVSVERVRQRSGRPVNTAVEPAGVFTAAEDYHQKYYLRGADNLLQGLRGNYPDEKSLIASTAAARINGFLGCHGDPETLAADIAALGLPEAMQLELLEYLTLRCRNFRGVPCALPRQ</sequence>
<dbReference type="PANTHER" id="PTHR42799">
    <property type="entry name" value="MITOCHONDRIAL PEPTIDE METHIONINE SULFOXIDE REDUCTASE"/>
    <property type="match status" value="1"/>
</dbReference>
<dbReference type="STRING" id="1969733.B5V00_12275"/>
<proteinExistence type="predicted"/>
<evidence type="ECO:0000313" key="6">
    <source>
        <dbReference type="EMBL" id="ORJ58618.1"/>
    </source>
</evidence>
<dbReference type="GO" id="GO:0005737">
    <property type="term" value="C:cytoplasm"/>
    <property type="evidence" value="ECO:0007669"/>
    <property type="project" value="TreeGrafter"/>
</dbReference>
<comment type="catalytic activity">
    <reaction evidence="4">
        <text>[thioredoxin]-disulfide + L-methionine + H2O = L-methionine (S)-S-oxide + [thioredoxin]-dithiol</text>
        <dbReference type="Rhea" id="RHEA:19993"/>
        <dbReference type="Rhea" id="RHEA-COMP:10698"/>
        <dbReference type="Rhea" id="RHEA-COMP:10700"/>
        <dbReference type="ChEBI" id="CHEBI:15377"/>
        <dbReference type="ChEBI" id="CHEBI:29950"/>
        <dbReference type="ChEBI" id="CHEBI:50058"/>
        <dbReference type="ChEBI" id="CHEBI:57844"/>
        <dbReference type="ChEBI" id="CHEBI:58772"/>
        <dbReference type="EC" id="1.8.4.11"/>
    </reaction>
</comment>
<evidence type="ECO:0000256" key="3">
    <source>
        <dbReference type="ARBA" id="ARBA00047806"/>
    </source>
</evidence>
<dbReference type="Gene3D" id="3.30.1060.10">
    <property type="entry name" value="Peptide methionine sulphoxide reductase MsrA"/>
    <property type="match status" value="1"/>
</dbReference>
<dbReference type="PANTHER" id="PTHR42799:SF2">
    <property type="entry name" value="MITOCHONDRIAL PEPTIDE METHIONINE SULFOXIDE REDUCTASE"/>
    <property type="match status" value="1"/>
</dbReference>
<dbReference type="Pfam" id="PF01625">
    <property type="entry name" value="PMSR"/>
    <property type="match status" value="1"/>
</dbReference>
<gene>
    <name evidence="6" type="ORF">B5V00_12275</name>
</gene>
<dbReference type="AlphaFoldDB" id="A0A1X0Y0J8"/>
<protein>
    <recommendedName>
        <fullName evidence="1">peptide-methionine (S)-S-oxide reductase</fullName>
        <ecNumber evidence="1">1.8.4.11</ecNumber>
    </recommendedName>
</protein>
<dbReference type="SUPFAM" id="SSF55068">
    <property type="entry name" value="Peptide methionine sulfoxide reductase"/>
    <property type="match status" value="1"/>
</dbReference>
<accession>A0A1X0Y0J8</accession>
<dbReference type="InterPro" id="IPR036509">
    <property type="entry name" value="Met_Sox_Rdtase_MsrA_sf"/>
</dbReference>
<dbReference type="InterPro" id="IPR050162">
    <property type="entry name" value="MsrA_MetSO_reductase"/>
</dbReference>
<feature type="domain" description="Peptide methionine sulphoxide reductase MsrA" evidence="5">
    <location>
        <begin position="1"/>
        <end position="118"/>
    </location>
</feature>
<dbReference type="GO" id="GO:0008113">
    <property type="term" value="F:peptide-methionine (S)-S-oxide reductase activity"/>
    <property type="evidence" value="ECO:0007669"/>
    <property type="project" value="UniProtKB-EC"/>
</dbReference>
<evidence type="ECO:0000256" key="1">
    <source>
        <dbReference type="ARBA" id="ARBA00012502"/>
    </source>
</evidence>
<comment type="caution">
    <text evidence="6">The sequence shown here is derived from an EMBL/GenBank/DDBJ whole genome shotgun (WGS) entry which is preliminary data.</text>
</comment>
<keyword evidence="2" id="KW-0560">Oxidoreductase</keyword>
<dbReference type="GO" id="GO:0034599">
    <property type="term" value="P:cellular response to oxidative stress"/>
    <property type="evidence" value="ECO:0007669"/>
    <property type="project" value="TreeGrafter"/>
</dbReference>
<organism evidence="6 7">
    <name type="scientific">Geothermobacter hydrogeniphilus</name>
    <dbReference type="NCBI Taxonomy" id="1969733"/>
    <lineage>
        <taxon>Bacteria</taxon>
        <taxon>Pseudomonadati</taxon>
        <taxon>Thermodesulfobacteriota</taxon>
        <taxon>Desulfuromonadia</taxon>
        <taxon>Desulfuromonadales</taxon>
        <taxon>Geothermobacteraceae</taxon>
        <taxon>Geothermobacter</taxon>
    </lineage>
</organism>
<keyword evidence="7" id="KW-1185">Reference proteome</keyword>
<name>A0A1X0Y0J8_9BACT</name>
<dbReference type="EMBL" id="NAAD01000015">
    <property type="protein sequence ID" value="ORJ58618.1"/>
    <property type="molecule type" value="Genomic_DNA"/>
</dbReference>
<comment type="catalytic activity">
    <reaction evidence="3">
        <text>L-methionyl-[protein] + [thioredoxin]-disulfide + H2O = L-methionyl-(S)-S-oxide-[protein] + [thioredoxin]-dithiol</text>
        <dbReference type="Rhea" id="RHEA:14217"/>
        <dbReference type="Rhea" id="RHEA-COMP:10698"/>
        <dbReference type="Rhea" id="RHEA-COMP:10700"/>
        <dbReference type="Rhea" id="RHEA-COMP:12313"/>
        <dbReference type="Rhea" id="RHEA-COMP:12315"/>
        <dbReference type="ChEBI" id="CHEBI:15377"/>
        <dbReference type="ChEBI" id="CHEBI:16044"/>
        <dbReference type="ChEBI" id="CHEBI:29950"/>
        <dbReference type="ChEBI" id="CHEBI:44120"/>
        <dbReference type="ChEBI" id="CHEBI:50058"/>
        <dbReference type="EC" id="1.8.4.11"/>
    </reaction>
</comment>
<evidence type="ECO:0000256" key="4">
    <source>
        <dbReference type="ARBA" id="ARBA00048782"/>
    </source>
</evidence>
<evidence type="ECO:0000256" key="2">
    <source>
        <dbReference type="ARBA" id="ARBA00023002"/>
    </source>
</evidence>
<reference evidence="6 7" key="1">
    <citation type="submission" date="2017-03" db="EMBL/GenBank/DDBJ databases">
        <title>Genome sequence of Geothermobacter sp. EPR-M, Deep-Sea Iron Reducer.</title>
        <authorList>
            <person name="Tully B."/>
            <person name="Savalia P."/>
            <person name="Abuyen K."/>
            <person name="Baughan C."/>
            <person name="Romero E."/>
            <person name="Ronkowski C."/>
            <person name="Torres B."/>
            <person name="Tremblay J."/>
            <person name="Trujillo A."/>
            <person name="Tyler M."/>
            <person name="Perez-Rodriguez I."/>
            <person name="Amend J."/>
        </authorList>
    </citation>
    <scope>NUCLEOTIDE SEQUENCE [LARGE SCALE GENOMIC DNA]</scope>
    <source>
        <strain evidence="6 7">EPR-M</strain>
    </source>
</reference>